<gene>
    <name evidence="2" type="ORF">AX774_g7606</name>
</gene>
<comment type="caution">
    <text evidence="2">The sequence shown here is derived from an EMBL/GenBank/DDBJ whole genome shotgun (WGS) entry which is preliminary data.</text>
</comment>
<dbReference type="AlphaFoldDB" id="A0A1R1PDJ3"/>
<feature type="compositionally biased region" description="Polar residues" evidence="1">
    <location>
        <begin position="1"/>
        <end position="11"/>
    </location>
</feature>
<evidence type="ECO:0000313" key="2">
    <source>
        <dbReference type="EMBL" id="OMH78989.1"/>
    </source>
</evidence>
<evidence type="ECO:0000313" key="3">
    <source>
        <dbReference type="Proteomes" id="UP000188320"/>
    </source>
</evidence>
<sequence>MLEQLGQQQQVPDVRGKDIDDLQ</sequence>
<proteinExistence type="predicted"/>
<feature type="region of interest" description="Disordered" evidence="1">
    <location>
        <begin position="1"/>
        <end position="23"/>
    </location>
</feature>
<dbReference type="EMBL" id="LSSK01001701">
    <property type="protein sequence ID" value="OMH78989.1"/>
    <property type="molecule type" value="Genomic_DNA"/>
</dbReference>
<feature type="non-terminal residue" evidence="2">
    <location>
        <position position="23"/>
    </location>
</feature>
<protein>
    <submittedName>
        <fullName evidence="2">Uncharacterized protein</fullName>
    </submittedName>
</protein>
<dbReference type="Proteomes" id="UP000188320">
    <property type="component" value="Unassembled WGS sequence"/>
</dbReference>
<accession>A0A1R1PDJ3</accession>
<evidence type="ECO:0000256" key="1">
    <source>
        <dbReference type="SAM" id="MobiDB-lite"/>
    </source>
</evidence>
<reference evidence="3" key="1">
    <citation type="submission" date="2017-01" db="EMBL/GenBank/DDBJ databases">
        <authorList>
            <person name="Wang Y."/>
            <person name="White M."/>
            <person name="Kvist S."/>
            <person name="Moncalvo J.-M."/>
        </authorList>
    </citation>
    <scope>NUCLEOTIDE SEQUENCE [LARGE SCALE GENOMIC DNA]</scope>
    <source>
        <strain evidence="3">COL-18-3</strain>
    </source>
</reference>
<organism evidence="2 3">
    <name type="scientific">Zancudomyces culisetae</name>
    <name type="common">Gut fungus</name>
    <name type="synonym">Smittium culisetae</name>
    <dbReference type="NCBI Taxonomy" id="1213189"/>
    <lineage>
        <taxon>Eukaryota</taxon>
        <taxon>Fungi</taxon>
        <taxon>Fungi incertae sedis</taxon>
        <taxon>Zoopagomycota</taxon>
        <taxon>Kickxellomycotina</taxon>
        <taxon>Harpellomycetes</taxon>
        <taxon>Harpellales</taxon>
        <taxon>Legeriomycetaceae</taxon>
        <taxon>Zancudomyces</taxon>
    </lineage>
</organism>
<name>A0A1R1PDJ3_ZANCU</name>
<feature type="compositionally biased region" description="Basic and acidic residues" evidence="1">
    <location>
        <begin position="14"/>
        <end position="23"/>
    </location>
</feature>
<keyword evidence="3" id="KW-1185">Reference proteome</keyword>